<evidence type="ECO:0000313" key="4">
    <source>
        <dbReference type="Proteomes" id="UP001221217"/>
    </source>
</evidence>
<dbReference type="PROSITE" id="PS50206">
    <property type="entry name" value="RHODANESE_3"/>
    <property type="match status" value="1"/>
</dbReference>
<evidence type="ECO:0000259" key="2">
    <source>
        <dbReference type="PROSITE" id="PS50206"/>
    </source>
</evidence>
<dbReference type="PANTHER" id="PTHR43031">
    <property type="entry name" value="FAD-DEPENDENT OXIDOREDUCTASE"/>
    <property type="match status" value="1"/>
</dbReference>
<accession>A0AAJ1MNF9</accession>
<reference evidence="3 4" key="1">
    <citation type="submission" date="2022-12" db="EMBL/GenBank/DDBJ databases">
        <title>Metagenome assembled genome from gulf of manar.</title>
        <authorList>
            <person name="Kohli P."/>
            <person name="Pk S."/>
            <person name="Venkata Ramana C."/>
            <person name="Sasikala C."/>
        </authorList>
    </citation>
    <scope>NUCLEOTIDE SEQUENCE [LARGE SCALE GENOMIC DNA]</scope>
    <source>
        <strain evidence="3">JB008</strain>
    </source>
</reference>
<keyword evidence="1" id="KW-0732">Signal</keyword>
<comment type="caution">
    <text evidence="3">The sequence shown here is derived from an EMBL/GenBank/DDBJ whole genome shotgun (WGS) entry which is preliminary data.</text>
</comment>
<dbReference type="AlphaFoldDB" id="A0AAJ1MNF9"/>
<proteinExistence type="predicted"/>
<dbReference type="SMART" id="SM00450">
    <property type="entry name" value="RHOD"/>
    <property type="match status" value="1"/>
</dbReference>
<dbReference type="EMBL" id="JAQQAL010000011">
    <property type="protein sequence ID" value="MDC7226369.1"/>
    <property type="molecule type" value="Genomic_DNA"/>
</dbReference>
<feature type="signal peptide" evidence="1">
    <location>
        <begin position="1"/>
        <end position="22"/>
    </location>
</feature>
<feature type="chain" id="PRO_5042528587" evidence="1">
    <location>
        <begin position="23"/>
        <end position="227"/>
    </location>
</feature>
<organism evidence="3 4">
    <name type="scientific">Candidatus Thalassospirochaeta sargassi</name>
    <dbReference type="NCBI Taxonomy" id="3119039"/>
    <lineage>
        <taxon>Bacteria</taxon>
        <taxon>Pseudomonadati</taxon>
        <taxon>Spirochaetota</taxon>
        <taxon>Spirochaetia</taxon>
        <taxon>Spirochaetales</taxon>
        <taxon>Spirochaetaceae</taxon>
        <taxon>Candidatus Thalassospirochaeta</taxon>
    </lineage>
</organism>
<dbReference type="Pfam" id="PF00581">
    <property type="entry name" value="Rhodanese"/>
    <property type="match status" value="1"/>
</dbReference>
<dbReference type="CDD" id="cd00158">
    <property type="entry name" value="RHOD"/>
    <property type="match status" value="1"/>
</dbReference>
<name>A0AAJ1MNF9_9SPIO</name>
<feature type="domain" description="Rhodanese" evidence="2">
    <location>
        <begin position="138"/>
        <end position="227"/>
    </location>
</feature>
<evidence type="ECO:0000256" key="1">
    <source>
        <dbReference type="SAM" id="SignalP"/>
    </source>
</evidence>
<dbReference type="SUPFAM" id="SSF52821">
    <property type="entry name" value="Rhodanese/Cell cycle control phosphatase"/>
    <property type="match status" value="1"/>
</dbReference>
<dbReference type="PROSITE" id="PS00380">
    <property type="entry name" value="RHODANESE_1"/>
    <property type="match status" value="1"/>
</dbReference>
<dbReference type="Gene3D" id="3.40.250.10">
    <property type="entry name" value="Rhodanese-like domain"/>
    <property type="match status" value="1"/>
</dbReference>
<dbReference type="Proteomes" id="UP001221217">
    <property type="component" value="Unassembled WGS sequence"/>
</dbReference>
<dbReference type="GO" id="GO:0004792">
    <property type="term" value="F:thiosulfate-cyanide sulfurtransferase activity"/>
    <property type="evidence" value="ECO:0007669"/>
    <property type="project" value="InterPro"/>
</dbReference>
<dbReference type="InterPro" id="IPR050229">
    <property type="entry name" value="GlpE_sulfurtransferase"/>
</dbReference>
<dbReference type="PANTHER" id="PTHR43031:SF18">
    <property type="entry name" value="RHODANESE-RELATED SULFURTRANSFERASES"/>
    <property type="match status" value="1"/>
</dbReference>
<dbReference type="InterPro" id="IPR036873">
    <property type="entry name" value="Rhodanese-like_dom_sf"/>
</dbReference>
<gene>
    <name evidence="3" type="ORF">PQJ61_06365</name>
</gene>
<protein>
    <submittedName>
        <fullName evidence="3">Rhodanese-like domain-containing protein</fullName>
    </submittedName>
</protein>
<dbReference type="InterPro" id="IPR001307">
    <property type="entry name" value="Thiosulphate_STrfase_CS"/>
</dbReference>
<sequence length="227" mass="25403">MKTLKILNIVILSFVLIFSVSAGGTAEVENSSISGTIEGGLRILDIEDGEGDLEYTIYRGDYIVFRLEDGSKYEFEVPGLEINEVLPKAAEETSYVKMKKSGDYEFTLGERQGVFHVLELVDANYQELTAYDANRLIQNVNPLIIDVRTEGEYRQGHIPGADLLPVQVFAENISKLEEYKDEDILLYCASGNRSTVAARMLIDAGFTKVYNLRSGIGDWMRNNLPVE</sequence>
<dbReference type="InterPro" id="IPR001763">
    <property type="entry name" value="Rhodanese-like_dom"/>
</dbReference>
<evidence type="ECO:0000313" key="3">
    <source>
        <dbReference type="EMBL" id="MDC7226369.1"/>
    </source>
</evidence>